<dbReference type="InterPro" id="IPR025665">
    <property type="entry name" value="Beta-barrel_OMP_2"/>
</dbReference>
<evidence type="ECO:0000256" key="1">
    <source>
        <dbReference type="SAM" id="SignalP"/>
    </source>
</evidence>
<name>A0A7V2F3C0_UNCEI</name>
<sequence length="223" mass="24721">MKKLSIILMAIVIVAFATNVFAQDKPYYFGLKAGLNMSKAWGDDAEDESYAMGMAAGVAMGYHLHELFDIMPEVMFMWKGSKSEFVEEGFYEGDITWKLYYIDINVLGKLKIPMEGMISPYLVAGPYLGIKAAHGWSSDPEIPEEGGEALDEVLDEYLKSTDFGAVLGAGVDIMMDNGHMISIEGRYGIGLANLFDPMPVDETTEEEMDFKMSSITFLVGYSF</sequence>
<dbReference type="SUPFAM" id="SSF56925">
    <property type="entry name" value="OMPA-like"/>
    <property type="match status" value="1"/>
</dbReference>
<feature type="chain" id="PRO_5031193793" evidence="1">
    <location>
        <begin position="23"/>
        <end position="223"/>
    </location>
</feature>
<proteinExistence type="predicted"/>
<dbReference type="Pfam" id="PF13568">
    <property type="entry name" value="OMP_b-brl_2"/>
    <property type="match status" value="1"/>
</dbReference>
<feature type="signal peptide" evidence="1">
    <location>
        <begin position="1"/>
        <end position="22"/>
    </location>
</feature>
<dbReference type="EMBL" id="DSEC01000301">
    <property type="protein sequence ID" value="HER43652.1"/>
    <property type="molecule type" value="Genomic_DNA"/>
</dbReference>
<reference evidence="3" key="1">
    <citation type="journal article" date="2020" name="mSystems">
        <title>Genome- and Community-Level Interaction Insights into Carbon Utilization and Element Cycling Functions of Hydrothermarchaeota in Hydrothermal Sediment.</title>
        <authorList>
            <person name="Zhou Z."/>
            <person name="Liu Y."/>
            <person name="Xu W."/>
            <person name="Pan J."/>
            <person name="Luo Z.H."/>
            <person name="Li M."/>
        </authorList>
    </citation>
    <scope>NUCLEOTIDE SEQUENCE [LARGE SCALE GENOMIC DNA]</scope>
    <source>
        <strain evidence="3">SpSt-1233</strain>
    </source>
</reference>
<comment type="caution">
    <text evidence="3">The sequence shown here is derived from an EMBL/GenBank/DDBJ whole genome shotgun (WGS) entry which is preliminary data.</text>
</comment>
<evidence type="ECO:0000313" key="3">
    <source>
        <dbReference type="EMBL" id="HER43652.1"/>
    </source>
</evidence>
<dbReference type="Gene3D" id="2.40.160.20">
    <property type="match status" value="1"/>
</dbReference>
<gene>
    <name evidence="3" type="ORF">ENO08_04245</name>
</gene>
<organism evidence="3">
    <name type="scientific">Eiseniibacteriota bacterium</name>
    <dbReference type="NCBI Taxonomy" id="2212470"/>
    <lineage>
        <taxon>Bacteria</taxon>
        <taxon>Candidatus Eiseniibacteriota</taxon>
    </lineage>
</organism>
<accession>A0A7V2F3C0</accession>
<dbReference type="InterPro" id="IPR011250">
    <property type="entry name" value="OMP/PagP_B-barrel"/>
</dbReference>
<protein>
    <submittedName>
        <fullName evidence="3">PorT family protein</fullName>
    </submittedName>
</protein>
<dbReference type="Proteomes" id="UP000886069">
    <property type="component" value="Unassembled WGS sequence"/>
</dbReference>
<keyword evidence="1" id="KW-0732">Signal</keyword>
<evidence type="ECO:0000259" key="2">
    <source>
        <dbReference type="Pfam" id="PF13568"/>
    </source>
</evidence>
<dbReference type="AlphaFoldDB" id="A0A7V2F3C0"/>
<feature type="domain" description="Outer membrane protein beta-barrel" evidence="2">
    <location>
        <begin position="21"/>
        <end position="196"/>
    </location>
</feature>